<dbReference type="GO" id="GO:0004805">
    <property type="term" value="F:trehalose-phosphatase activity"/>
    <property type="evidence" value="ECO:0007669"/>
    <property type="project" value="TreeGrafter"/>
</dbReference>
<gene>
    <name evidence="3" type="ORF">ON006_13555</name>
</gene>
<dbReference type="InterPro" id="IPR003337">
    <property type="entry name" value="Trehalose_PPase"/>
</dbReference>
<name>A0A9E8NFF3_9BACT</name>
<dbReference type="Gene3D" id="3.30.70.1020">
    <property type="entry name" value="Trehalose-6-phosphate phosphatase related protein, domain 2"/>
    <property type="match status" value="1"/>
</dbReference>
<dbReference type="GO" id="GO:0005992">
    <property type="term" value="P:trehalose biosynthetic process"/>
    <property type="evidence" value="ECO:0007669"/>
    <property type="project" value="InterPro"/>
</dbReference>
<dbReference type="InterPro" id="IPR036412">
    <property type="entry name" value="HAD-like_sf"/>
</dbReference>
<sequence length="744" mass="85425">MIQEQKENPRRLIIVAYRLPFKIINENGQSEFQQNSGGLVSAVLSLVGNQKDAFFDEDQKIQWIGSSQNSREELDGHNLANETFEAHPVFIPDQIHENYYEGFCNNLIWPLCHYFPSLARFNDAYFYAYQTANELFFAKLAQVIMPGDVVWVQDYQLMLLPAMIRAKFPENQVGFFFHIPFPSYELFRLLPVKWRKALMDGILGADVVGFHTNDYVEYFLKAAKLVTGYGNRLHYINTGSRIVKVDSFPISIDFQKFNADYDNPAVVLTRVQAKLSLSEKIIFSVDRLDYSKGIRHRLLGFTRFLEQYPYWHGKVTLVMVVVPSRDTIEHYQNMKMEIDQTVGRINSDYGNIGWQPVIYQYRSMPYTELVGMYTASDVALITPIRDGMNLVCKEFVASRKDCQGVLILSEMAGAAAELGEALIINPLDVQDISDAILNGFQMPLEEQTKRMAAMRERIKDYDVFAWTNDFFTQMNMLELEHERLRQVFLTNEGINAVRVAYQNSSNRILFFDYDGTLAPIVPDPANAVLSQELKALILDIAMHNTVVIISGRDRHFLEQNFGDLPVYIIAEHGALSKTKGSSQWTLNENYEENWKESIQPILDMYAKRCPGAFVEEKETSLAWHYRMADDADYADRRARELLWQLKNYIQPELHLQVIDGNKVVEVKKTAFNKGTAAKGIVESADYDFILAIGDDTTDEDMFEALPETSFTIKIGDELSAARNHIKSQEEVFDFLTFVTTRMAE</sequence>
<dbReference type="NCBIfam" id="TIGR00685">
    <property type="entry name" value="T6PP"/>
    <property type="match status" value="1"/>
</dbReference>
<evidence type="ECO:0000256" key="1">
    <source>
        <dbReference type="ARBA" id="ARBA00006330"/>
    </source>
</evidence>
<dbReference type="Gene3D" id="3.40.50.1000">
    <property type="entry name" value="HAD superfamily/HAD-like"/>
    <property type="match status" value="1"/>
</dbReference>
<dbReference type="PANTHER" id="PTHR10788:SF106">
    <property type="entry name" value="BCDNA.GH08860"/>
    <property type="match status" value="1"/>
</dbReference>
<keyword evidence="4" id="KW-1185">Reference proteome</keyword>
<dbReference type="NCBIfam" id="NF011071">
    <property type="entry name" value="PRK14501.1"/>
    <property type="match status" value="1"/>
</dbReference>
<dbReference type="CDD" id="cd03788">
    <property type="entry name" value="GT20_TPS"/>
    <property type="match status" value="1"/>
</dbReference>
<dbReference type="PANTHER" id="PTHR10788">
    <property type="entry name" value="TREHALOSE-6-PHOSPHATE SYNTHASE"/>
    <property type="match status" value="1"/>
</dbReference>
<proteinExistence type="inferred from homology"/>
<accession>A0A9E8NFF3</accession>
<dbReference type="AlphaFoldDB" id="A0A9E8NFF3"/>
<evidence type="ECO:0000313" key="3">
    <source>
        <dbReference type="EMBL" id="WAC14963.1"/>
    </source>
</evidence>
<dbReference type="NCBIfam" id="TIGR01484">
    <property type="entry name" value="HAD-SF-IIB"/>
    <property type="match status" value="1"/>
</dbReference>
<dbReference type="Pfam" id="PF02358">
    <property type="entry name" value="Trehalose_PPase"/>
    <property type="match status" value="1"/>
</dbReference>
<dbReference type="RefSeq" id="WP_244820330.1">
    <property type="nucleotide sequence ID" value="NZ_CP112998.1"/>
</dbReference>
<protein>
    <submittedName>
        <fullName evidence="3">Bifunctional alpha,alpha-trehalose-phosphate synthase (UDP-forming)/trehalose-phosphatase</fullName>
    </submittedName>
</protein>
<evidence type="ECO:0000313" key="4">
    <source>
        <dbReference type="Proteomes" id="UP001164653"/>
    </source>
</evidence>
<dbReference type="GO" id="GO:0005829">
    <property type="term" value="C:cytosol"/>
    <property type="evidence" value="ECO:0007669"/>
    <property type="project" value="TreeGrafter"/>
</dbReference>
<dbReference type="SUPFAM" id="SSF53756">
    <property type="entry name" value="UDP-Glycosyltransferase/glycogen phosphorylase"/>
    <property type="match status" value="1"/>
</dbReference>
<evidence type="ECO:0000256" key="2">
    <source>
        <dbReference type="ARBA" id="ARBA00008799"/>
    </source>
</evidence>
<dbReference type="Gene3D" id="3.40.50.2000">
    <property type="entry name" value="Glycogen Phosphorylase B"/>
    <property type="match status" value="2"/>
</dbReference>
<organism evidence="3 4">
    <name type="scientific">Dyadobacter pollutisoli</name>
    <dbReference type="NCBI Taxonomy" id="2910158"/>
    <lineage>
        <taxon>Bacteria</taxon>
        <taxon>Pseudomonadati</taxon>
        <taxon>Bacteroidota</taxon>
        <taxon>Cytophagia</taxon>
        <taxon>Cytophagales</taxon>
        <taxon>Spirosomataceae</taxon>
        <taxon>Dyadobacter</taxon>
    </lineage>
</organism>
<dbReference type="SUPFAM" id="SSF56784">
    <property type="entry name" value="HAD-like"/>
    <property type="match status" value="1"/>
</dbReference>
<dbReference type="InterPro" id="IPR023214">
    <property type="entry name" value="HAD_sf"/>
</dbReference>
<comment type="similarity">
    <text evidence="2">Belongs to the glycosyltransferase 20 family.</text>
</comment>
<dbReference type="KEGG" id="dpf:ON006_13555"/>
<dbReference type="Pfam" id="PF00982">
    <property type="entry name" value="Glyco_transf_20"/>
    <property type="match status" value="1"/>
</dbReference>
<reference evidence="3" key="1">
    <citation type="submission" date="2022-11" db="EMBL/GenBank/DDBJ databases">
        <title>Dyadobacter pollutisoli sp. nov., isolated from plastic dumped soil.</title>
        <authorList>
            <person name="Kim J.M."/>
            <person name="Kim K.R."/>
            <person name="Lee J.K."/>
            <person name="Hao L."/>
            <person name="Jeon C.O."/>
        </authorList>
    </citation>
    <scope>NUCLEOTIDE SEQUENCE</scope>
    <source>
        <strain evidence="3">U1</strain>
    </source>
</reference>
<comment type="similarity">
    <text evidence="1">In the C-terminal section; belongs to the trehalose phosphatase family.</text>
</comment>
<dbReference type="InterPro" id="IPR001830">
    <property type="entry name" value="Glyco_trans_20"/>
</dbReference>
<dbReference type="EMBL" id="CP112998">
    <property type="protein sequence ID" value="WAC14963.1"/>
    <property type="molecule type" value="Genomic_DNA"/>
</dbReference>
<dbReference type="CDD" id="cd01627">
    <property type="entry name" value="HAD_TPP"/>
    <property type="match status" value="1"/>
</dbReference>
<dbReference type="GO" id="GO:0003825">
    <property type="term" value="F:alpha,alpha-trehalose-phosphate synthase (UDP-forming) activity"/>
    <property type="evidence" value="ECO:0007669"/>
    <property type="project" value="TreeGrafter"/>
</dbReference>
<dbReference type="Proteomes" id="UP001164653">
    <property type="component" value="Chromosome"/>
</dbReference>
<dbReference type="InterPro" id="IPR006379">
    <property type="entry name" value="HAD-SF_hydro_IIB"/>
</dbReference>